<feature type="region of interest" description="Disordered" evidence="1">
    <location>
        <begin position="1"/>
        <end position="26"/>
    </location>
</feature>
<evidence type="ECO:0000313" key="4">
    <source>
        <dbReference type="Proteomes" id="UP000295023"/>
    </source>
</evidence>
<proteinExistence type="predicted"/>
<organism evidence="3 4">
    <name type="scientific">Roseicella aquatilis</name>
    <dbReference type="NCBI Taxonomy" id="2527868"/>
    <lineage>
        <taxon>Bacteria</taxon>
        <taxon>Pseudomonadati</taxon>
        <taxon>Pseudomonadota</taxon>
        <taxon>Alphaproteobacteria</taxon>
        <taxon>Acetobacterales</taxon>
        <taxon>Roseomonadaceae</taxon>
        <taxon>Roseicella</taxon>
    </lineage>
</organism>
<gene>
    <name evidence="3" type="ORF">EXY23_21900</name>
</gene>
<dbReference type="GO" id="GO:0032259">
    <property type="term" value="P:methylation"/>
    <property type="evidence" value="ECO:0007669"/>
    <property type="project" value="UniProtKB-KW"/>
</dbReference>
<dbReference type="InterPro" id="IPR041698">
    <property type="entry name" value="Methyltransf_25"/>
</dbReference>
<protein>
    <submittedName>
        <fullName evidence="3">Class I SAM-dependent methyltransferase</fullName>
    </submittedName>
</protein>
<accession>A0A4R4D6D3</accession>
<dbReference type="Gene3D" id="3.40.50.150">
    <property type="entry name" value="Vaccinia Virus protein VP39"/>
    <property type="match status" value="1"/>
</dbReference>
<evidence type="ECO:0000259" key="2">
    <source>
        <dbReference type="Pfam" id="PF13649"/>
    </source>
</evidence>
<feature type="domain" description="Methyltransferase" evidence="2">
    <location>
        <begin position="137"/>
        <end position="229"/>
    </location>
</feature>
<keyword evidence="4" id="KW-1185">Reference proteome</keyword>
<dbReference type="GO" id="GO:0008168">
    <property type="term" value="F:methyltransferase activity"/>
    <property type="evidence" value="ECO:0007669"/>
    <property type="project" value="UniProtKB-KW"/>
</dbReference>
<dbReference type="CDD" id="cd02440">
    <property type="entry name" value="AdoMet_MTases"/>
    <property type="match status" value="1"/>
</dbReference>
<sequence>MQTAPGRRGQWPAGMTRSNGALPGQPGHAWVMPARRSLASRGSVSRAGLVRRLRANTKVMPGSLDAGRHDAPAASQVTPPMTAPLPDPLEAARDVGRDWVEAAYFTEAEPYADSQWRDIILPFLAIEATGIDLGVTMDLAAGHGRNAARLLPLAGVLHIVDIHASNVEICRRRFGDDPRIHYSPTDGVTLPVPDAALSFLFCFDAMVHFDSDVVRAYLREARRALRPGGHAFLHHSNEHRFPGGDFRRHPHWRNYLSLSLMAHYAAKEGLEVVRQRPLDWNHDGSDIDGLTLLRAPRA</sequence>
<dbReference type="EMBL" id="SKBM01000028">
    <property type="protein sequence ID" value="TCZ55240.1"/>
    <property type="molecule type" value="Genomic_DNA"/>
</dbReference>
<comment type="caution">
    <text evidence="3">The sequence shown here is derived from an EMBL/GenBank/DDBJ whole genome shotgun (WGS) entry which is preliminary data.</text>
</comment>
<feature type="region of interest" description="Disordered" evidence="1">
    <location>
        <begin position="61"/>
        <end position="84"/>
    </location>
</feature>
<dbReference type="InterPro" id="IPR029063">
    <property type="entry name" value="SAM-dependent_MTases_sf"/>
</dbReference>
<dbReference type="OrthoDB" id="9787738at2"/>
<evidence type="ECO:0000256" key="1">
    <source>
        <dbReference type="SAM" id="MobiDB-lite"/>
    </source>
</evidence>
<name>A0A4R4D6D3_9PROT</name>
<evidence type="ECO:0000313" key="3">
    <source>
        <dbReference type="EMBL" id="TCZ55240.1"/>
    </source>
</evidence>
<reference evidence="3 4" key="1">
    <citation type="submission" date="2019-03" db="EMBL/GenBank/DDBJ databases">
        <title>Paracraurococcus aquatilis NE82 genome sequence.</title>
        <authorList>
            <person name="Zhao Y."/>
            <person name="Du Z."/>
        </authorList>
    </citation>
    <scope>NUCLEOTIDE SEQUENCE [LARGE SCALE GENOMIC DNA]</scope>
    <source>
        <strain evidence="3 4">NE82</strain>
    </source>
</reference>
<dbReference type="SUPFAM" id="SSF53335">
    <property type="entry name" value="S-adenosyl-L-methionine-dependent methyltransferases"/>
    <property type="match status" value="1"/>
</dbReference>
<dbReference type="Pfam" id="PF13649">
    <property type="entry name" value="Methyltransf_25"/>
    <property type="match status" value="1"/>
</dbReference>
<dbReference type="Proteomes" id="UP000295023">
    <property type="component" value="Unassembled WGS sequence"/>
</dbReference>
<keyword evidence="3" id="KW-0808">Transferase</keyword>
<dbReference type="AlphaFoldDB" id="A0A4R4D6D3"/>
<keyword evidence="3" id="KW-0489">Methyltransferase</keyword>